<sequence>MLRTPTIDDLPGYLAYRNEPTSLASQMMDMVDEESARSFLSTQSRLSDDAPGWRMFSVERLGYPGLIGEVGIFIAEADPQQGDMGWWLHSDHRRQGYATEAAKALAEWYFAERGLHRVTASCLSTNAASRSTMRRIGMRLESQSIESRFGAGRWHDEVGYALLKKEWVVMRDMPHTAAQPSGRR</sequence>
<dbReference type="InterPro" id="IPR000182">
    <property type="entry name" value="GNAT_dom"/>
</dbReference>
<dbReference type="Pfam" id="PF13302">
    <property type="entry name" value="Acetyltransf_3"/>
    <property type="match status" value="1"/>
</dbReference>
<name>A0ABR7U0R9_9BRAD</name>
<dbReference type="Gene3D" id="3.40.630.30">
    <property type="match status" value="1"/>
</dbReference>
<protein>
    <submittedName>
        <fullName evidence="2">GNAT family N-acetyltransferase</fullName>
    </submittedName>
</protein>
<dbReference type="PROSITE" id="PS51186">
    <property type="entry name" value="GNAT"/>
    <property type="match status" value="1"/>
</dbReference>
<dbReference type="SUPFAM" id="SSF55729">
    <property type="entry name" value="Acyl-CoA N-acyltransferases (Nat)"/>
    <property type="match status" value="1"/>
</dbReference>
<evidence type="ECO:0000259" key="1">
    <source>
        <dbReference type="PROSITE" id="PS51186"/>
    </source>
</evidence>
<feature type="domain" description="N-acetyltransferase" evidence="1">
    <location>
        <begin position="1"/>
        <end position="165"/>
    </location>
</feature>
<proteinExistence type="predicted"/>
<keyword evidence="3" id="KW-1185">Reference proteome</keyword>
<dbReference type="PANTHER" id="PTHR43792">
    <property type="entry name" value="GNAT FAMILY, PUTATIVE (AFU_ORTHOLOGUE AFUA_3G00765)-RELATED-RELATED"/>
    <property type="match status" value="1"/>
</dbReference>
<reference evidence="2 3" key="1">
    <citation type="journal article" date="2020" name="Arch. Microbiol.">
        <title>Bradyrhizobium campsiandrae sp. nov., a nitrogen-fixing bacterial strain isolated from a native leguminous tree from the Amazon adapted to flooded conditions.</title>
        <authorList>
            <person name="Cabral Michel D."/>
            <person name="Martins da Costa E."/>
            <person name="Azarias Guimaraes A."/>
            <person name="Soares de Carvalho T."/>
            <person name="Santos de Castro Caputo P."/>
            <person name="Willems A."/>
            <person name="de Souza Moreira F.M."/>
        </authorList>
    </citation>
    <scope>NUCLEOTIDE SEQUENCE [LARGE SCALE GENOMIC DNA]</scope>
    <source>
        <strain evidence="3">INPA 384B</strain>
    </source>
</reference>
<dbReference type="Proteomes" id="UP000639516">
    <property type="component" value="Unassembled WGS sequence"/>
</dbReference>
<evidence type="ECO:0000313" key="2">
    <source>
        <dbReference type="EMBL" id="MBC9977576.1"/>
    </source>
</evidence>
<evidence type="ECO:0000313" key="3">
    <source>
        <dbReference type="Proteomes" id="UP000639516"/>
    </source>
</evidence>
<gene>
    <name evidence="2" type="ORF">HA482_04990</name>
</gene>
<dbReference type="EMBL" id="JAATTO010000006">
    <property type="protein sequence ID" value="MBC9977576.1"/>
    <property type="molecule type" value="Genomic_DNA"/>
</dbReference>
<dbReference type="RefSeq" id="WP_188101659.1">
    <property type="nucleotide sequence ID" value="NZ_JAANIH010000022.1"/>
</dbReference>
<organism evidence="2 3">
    <name type="scientific">Bradyrhizobium campsiandrae</name>
    <dbReference type="NCBI Taxonomy" id="1729892"/>
    <lineage>
        <taxon>Bacteria</taxon>
        <taxon>Pseudomonadati</taxon>
        <taxon>Pseudomonadota</taxon>
        <taxon>Alphaproteobacteria</taxon>
        <taxon>Hyphomicrobiales</taxon>
        <taxon>Nitrobacteraceae</taxon>
        <taxon>Bradyrhizobium</taxon>
    </lineage>
</organism>
<dbReference type="InterPro" id="IPR016181">
    <property type="entry name" value="Acyl_CoA_acyltransferase"/>
</dbReference>
<accession>A0ABR7U0R9</accession>
<comment type="caution">
    <text evidence="2">The sequence shown here is derived from an EMBL/GenBank/DDBJ whole genome shotgun (WGS) entry which is preliminary data.</text>
</comment>
<dbReference type="InterPro" id="IPR051531">
    <property type="entry name" value="N-acetyltransferase"/>
</dbReference>